<feature type="binding site" evidence="6">
    <location>
        <position position="149"/>
    </location>
    <ligand>
        <name>Fe cation</name>
        <dbReference type="ChEBI" id="CHEBI:24875"/>
        <label>2</label>
    </ligand>
</feature>
<reference evidence="7" key="1">
    <citation type="submission" date="2016-08" db="EMBL/GenBank/DDBJ databases">
        <title>Complete genome of Cloacibacillus porcorum.</title>
        <authorList>
            <person name="Looft T."/>
            <person name="Bayles D.O."/>
            <person name="Alt D.P."/>
        </authorList>
    </citation>
    <scope>NUCLEOTIDE SEQUENCE [LARGE SCALE GENOMIC DNA]</scope>
    <source>
        <strain evidence="7">CL-84</strain>
    </source>
</reference>
<keyword evidence="3" id="KW-0408">Iron</keyword>
<evidence type="ECO:0000256" key="6">
    <source>
        <dbReference type="PIRSR" id="PIRSR004789-51"/>
    </source>
</evidence>
<evidence type="ECO:0000313" key="8">
    <source>
        <dbReference type="Proteomes" id="UP000093044"/>
    </source>
</evidence>
<keyword evidence="2" id="KW-0378">Hydrolase</keyword>
<dbReference type="RefSeq" id="WP_066746884.1">
    <property type="nucleotide sequence ID" value="NZ_CP016757.1"/>
</dbReference>
<dbReference type="PANTHER" id="PTHR36303:SF1">
    <property type="entry name" value="2',3'-CYCLIC-NUCLEOTIDE 2'-PHOSPHODIESTERASE"/>
    <property type="match status" value="1"/>
</dbReference>
<dbReference type="SUPFAM" id="SSF56300">
    <property type="entry name" value="Metallo-dependent phosphatases"/>
    <property type="match status" value="1"/>
</dbReference>
<keyword evidence="8" id="KW-1185">Reference proteome</keyword>
<feature type="binding site" evidence="6">
    <location>
        <position position="174"/>
    </location>
    <ligand>
        <name>Fe cation</name>
        <dbReference type="ChEBI" id="CHEBI:24875"/>
        <label>2</label>
    </ligand>
</feature>
<dbReference type="NCBIfam" id="TIGR00282">
    <property type="entry name" value="TIGR00282 family metallophosphoesterase"/>
    <property type="match status" value="1"/>
</dbReference>
<dbReference type="CDD" id="cd07382">
    <property type="entry name" value="MPP_DR1281"/>
    <property type="match status" value="1"/>
</dbReference>
<evidence type="ECO:0000256" key="2">
    <source>
        <dbReference type="ARBA" id="ARBA00022801"/>
    </source>
</evidence>
<dbReference type="KEGG" id="cpor:BED41_12525"/>
<dbReference type="InterPro" id="IPR005235">
    <property type="entry name" value="YmdB-like"/>
</dbReference>
<organism evidence="7 8">
    <name type="scientific">Cloacibacillus porcorum</name>
    <dbReference type="NCBI Taxonomy" id="1197717"/>
    <lineage>
        <taxon>Bacteria</taxon>
        <taxon>Thermotogati</taxon>
        <taxon>Synergistota</taxon>
        <taxon>Synergistia</taxon>
        <taxon>Synergistales</taxon>
        <taxon>Synergistaceae</taxon>
        <taxon>Cloacibacillus</taxon>
    </lineage>
</organism>
<dbReference type="PIRSF" id="PIRSF004789">
    <property type="entry name" value="DR1281"/>
    <property type="match status" value="1"/>
</dbReference>
<feature type="binding site" evidence="6">
    <location>
        <position position="176"/>
    </location>
    <ligand>
        <name>Fe cation</name>
        <dbReference type="ChEBI" id="CHEBI:24875"/>
        <label>1</label>
    </ligand>
</feature>
<dbReference type="EMBL" id="CP016757">
    <property type="protein sequence ID" value="ANZ45837.1"/>
    <property type="molecule type" value="Genomic_DNA"/>
</dbReference>
<feature type="active site" description="Proton donor" evidence="5">
    <location>
        <position position="69"/>
    </location>
</feature>
<dbReference type="FunFam" id="3.60.21.10:FF:000016">
    <property type="entry name" value="Putative metallophosphoesterase"/>
    <property type="match status" value="1"/>
</dbReference>
<gene>
    <name evidence="7" type="ORF">BED41_12525</name>
</gene>
<dbReference type="STRING" id="1197717.BED41_12525"/>
<dbReference type="PANTHER" id="PTHR36303">
    <property type="entry name" value="2',3'-CYCLIC-NUCLEOTIDE 2'-PHOSPHODIESTERASE"/>
    <property type="match status" value="1"/>
</dbReference>
<evidence type="ECO:0000313" key="7">
    <source>
        <dbReference type="EMBL" id="ANZ45837.1"/>
    </source>
</evidence>
<dbReference type="AlphaFoldDB" id="A0A1B2I7C5"/>
<dbReference type="GO" id="GO:0004113">
    <property type="term" value="F:2',3'-cyclic-nucleotide 3'-phosphodiesterase activity"/>
    <property type="evidence" value="ECO:0007669"/>
    <property type="project" value="TreeGrafter"/>
</dbReference>
<feature type="binding site" evidence="6">
    <location>
        <position position="40"/>
    </location>
    <ligand>
        <name>Fe cation</name>
        <dbReference type="ChEBI" id="CHEBI:24875"/>
        <label>1</label>
    </ligand>
</feature>
<dbReference type="Proteomes" id="UP000093044">
    <property type="component" value="Chromosome"/>
</dbReference>
<dbReference type="Pfam" id="PF13277">
    <property type="entry name" value="YmdB"/>
    <property type="match status" value="1"/>
</dbReference>
<protein>
    <submittedName>
        <fullName evidence="7">Metallophosphoesterase</fullName>
    </submittedName>
</protein>
<evidence type="ECO:0000256" key="4">
    <source>
        <dbReference type="ARBA" id="ARBA00061401"/>
    </source>
</evidence>
<comment type="similarity">
    <text evidence="4">Belongs to the YmdB-like family.</text>
</comment>
<keyword evidence="1 6" id="KW-0479">Metal-binding</keyword>
<name>A0A1B2I7C5_9BACT</name>
<sequence length="259" mass="27945">MRILFIGDIMGRPGREAAAREIPRLKEEYGGFDFIIANGENSAGGFGLTEKVMKELFSSGIDILTNGNHVWDKKDFVPLLDSEKAVLRPANHPQGTRGRGYAVYEKNGERLAVLCLQGRTFMPPLDCPFQTAERLVAECPVPAIFVDIHAEATSEKRALGVYLDGKVSAVVGTHTHVQTADEEILPGGTAFLSDAGMTGGHGGVIGMTAESVLPKFLTGTPCKFEVSEENVKFQGAVIEIDAETGRSLDIVRINRAVTQ</sequence>
<dbReference type="InterPro" id="IPR029052">
    <property type="entry name" value="Metallo-depent_PP-like"/>
</dbReference>
<accession>A0A1B2I7C5</accession>
<evidence type="ECO:0000256" key="3">
    <source>
        <dbReference type="ARBA" id="ARBA00023004"/>
    </source>
</evidence>
<feature type="binding site" evidence="6">
    <location>
        <position position="41"/>
    </location>
    <ligand>
        <name>Fe cation</name>
        <dbReference type="ChEBI" id="CHEBI:24875"/>
        <label>1</label>
    </ligand>
</feature>
<feature type="binding site" evidence="6">
    <location>
        <position position="8"/>
    </location>
    <ligand>
        <name>Fe cation</name>
        <dbReference type="ChEBI" id="CHEBI:24875"/>
        <label>1</label>
    </ligand>
</feature>
<feature type="binding site" evidence="6">
    <location>
        <position position="40"/>
    </location>
    <ligand>
        <name>Fe cation</name>
        <dbReference type="ChEBI" id="CHEBI:24875"/>
        <label>2</label>
    </ligand>
</feature>
<dbReference type="GO" id="GO:0046872">
    <property type="term" value="F:metal ion binding"/>
    <property type="evidence" value="ECO:0007669"/>
    <property type="project" value="UniProtKB-KW"/>
</dbReference>
<evidence type="ECO:0000256" key="1">
    <source>
        <dbReference type="ARBA" id="ARBA00022723"/>
    </source>
</evidence>
<dbReference type="GeneID" id="83058669"/>
<evidence type="ECO:0000256" key="5">
    <source>
        <dbReference type="PIRSR" id="PIRSR004789-50"/>
    </source>
</evidence>
<feature type="binding site" evidence="6">
    <location>
        <position position="68"/>
    </location>
    <ligand>
        <name>Fe cation</name>
        <dbReference type="ChEBI" id="CHEBI:24875"/>
        <label>2</label>
    </ligand>
</feature>
<dbReference type="Gene3D" id="3.60.21.10">
    <property type="match status" value="1"/>
</dbReference>
<proteinExistence type="inferred from homology"/>
<dbReference type="OrthoDB" id="9801109at2"/>